<protein>
    <submittedName>
        <fullName evidence="2">Uncharacterized protein</fullName>
    </submittedName>
</protein>
<dbReference type="PaxDb" id="4097-A0A1S4BLS9"/>
<dbReference type="AlphaFoldDB" id="A0A1S4BLS9"/>
<name>A0A1S4BLS9_TOBAC</name>
<evidence type="ECO:0000256" key="1">
    <source>
        <dbReference type="SAM" id="MobiDB-lite"/>
    </source>
</evidence>
<feature type="compositionally biased region" description="Low complexity" evidence="1">
    <location>
        <begin position="119"/>
        <end position="132"/>
    </location>
</feature>
<dbReference type="RefSeq" id="XP_016489820.1">
    <property type="nucleotide sequence ID" value="XM_016634334.1"/>
</dbReference>
<sequence>MAKIREFDDCLHYIGRGMDDPELVRCALNSLLVSYESFIVMASNMCPHPTFAELWTMLITHEVRTLPTNDVPSAPLPIALLDGSSSDVTSSSPVGPSSAHGNFGHSRNYHRGQSGRGRGSSQRGRGSPFQQSYGDHYQHN</sequence>
<dbReference type="PANTHER" id="PTHR47481:SF37">
    <property type="entry name" value="RETROTRANSPOSON GAG DOMAIN-CONTAINING PROTEIN"/>
    <property type="match status" value="1"/>
</dbReference>
<gene>
    <name evidence="2" type="primary">LOC107809677</name>
</gene>
<accession>A0A1S4BLS9</accession>
<feature type="region of interest" description="Disordered" evidence="1">
    <location>
        <begin position="74"/>
        <end position="140"/>
    </location>
</feature>
<organism evidence="2">
    <name type="scientific">Nicotiana tabacum</name>
    <name type="common">Common tobacco</name>
    <dbReference type="NCBI Taxonomy" id="4097"/>
    <lineage>
        <taxon>Eukaryota</taxon>
        <taxon>Viridiplantae</taxon>
        <taxon>Streptophyta</taxon>
        <taxon>Embryophyta</taxon>
        <taxon>Tracheophyta</taxon>
        <taxon>Spermatophyta</taxon>
        <taxon>Magnoliopsida</taxon>
        <taxon>eudicotyledons</taxon>
        <taxon>Gunneridae</taxon>
        <taxon>Pentapetalae</taxon>
        <taxon>asterids</taxon>
        <taxon>lamiids</taxon>
        <taxon>Solanales</taxon>
        <taxon>Solanaceae</taxon>
        <taxon>Nicotianoideae</taxon>
        <taxon>Nicotianeae</taxon>
        <taxon>Nicotiana</taxon>
    </lineage>
</organism>
<dbReference type="KEGG" id="nta:107809677"/>
<evidence type="ECO:0000313" key="2">
    <source>
        <dbReference type="RefSeq" id="XP_016489820.1"/>
    </source>
</evidence>
<feature type="compositionally biased region" description="Low complexity" evidence="1">
    <location>
        <begin position="82"/>
        <end position="98"/>
    </location>
</feature>
<proteinExistence type="predicted"/>
<reference evidence="2" key="1">
    <citation type="submission" date="2025-08" db="UniProtKB">
        <authorList>
            <consortium name="RefSeq"/>
        </authorList>
    </citation>
    <scope>IDENTIFICATION</scope>
</reference>
<dbReference type="PANTHER" id="PTHR47481">
    <property type="match status" value="1"/>
</dbReference>